<name>A0ABU1A9U4_9LACO</name>
<comment type="caution">
    <text evidence="1">The sequence shown here is derived from an EMBL/GenBank/DDBJ whole genome shotgun (WGS) entry which is preliminary data.</text>
</comment>
<sequence>MTEPKTKIEAGLFNDTSMYRDIMFRPQPNPKAHLRMNREDRAAQFAPFAALTGYQELIDKRAAIYAHKQYPDAAQVAKVTAQLQQCQGRQQLCVQLNYFNDTVGLYQTTTASLVRVDWDRGVVFLQDQDQIAIANIRWIKAAQA</sequence>
<gene>
    <name evidence="1" type="ORF">RA086_08725</name>
</gene>
<organism evidence="1 2">
    <name type="scientific">Lactiplantibacillus brownii</name>
    <dbReference type="NCBI Taxonomy" id="3069269"/>
    <lineage>
        <taxon>Bacteria</taxon>
        <taxon>Bacillati</taxon>
        <taxon>Bacillota</taxon>
        <taxon>Bacilli</taxon>
        <taxon>Lactobacillales</taxon>
        <taxon>Lactobacillaceae</taxon>
        <taxon>Lactiplantibacillus</taxon>
    </lineage>
</organism>
<evidence type="ECO:0000313" key="1">
    <source>
        <dbReference type="EMBL" id="MDQ7937691.1"/>
    </source>
</evidence>
<proteinExistence type="predicted"/>
<evidence type="ECO:0000313" key="2">
    <source>
        <dbReference type="Proteomes" id="UP001227831"/>
    </source>
</evidence>
<dbReference type="Proteomes" id="UP001227831">
    <property type="component" value="Unassembled WGS sequence"/>
</dbReference>
<protein>
    <recommendedName>
        <fullName evidence="3">YolD-like family protein</fullName>
    </recommendedName>
</protein>
<dbReference type="RefSeq" id="WP_308703420.1">
    <property type="nucleotide sequence ID" value="NZ_AP027463.1"/>
</dbReference>
<reference evidence="1 2" key="1">
    <citation type="journal article" date="2023" name="Int. J. Syst. Evol. Microbiol.">
        <title>Lactiplantibacillus brownii sp. nov., a novel psychrotolerant species isolated from sauerkraut.</title>
        <authorList>
            <person name="Heng Y.C."/>
            <person name="Silvaraju S."/>
            <person name="Lee J.K.Y."/>
            <person name="Kittelmann S."/>
        </authorList>
    </citation>
    <scope>NUCLEOTIDE SEQUENCE [LARGE SCALE GENOMIC DNA]</scope>
    <source>
        <strain evidence="1 2">WILCCON 0030</strain>
    </source>
</reference>
<evidence type="ECO:0008006" key="3">
    <source>
        <dbReference type="Google" id="ProtNLM"/>
    </source>
</evidence>
<accession>A0ABU1A9U4</accession>
<dbReference type="EMBL" id="JAVCWF010000001">
    <property type="protein sequence ID" value="MDQ7937691.1"/>
    <property type="molecule type" value="Genomic_DNA"/>
</dbReference>
<keyword evidence="2" id="KW-1185">Reference proteome</keyword>